<protein>
    <submittedName>
        <fullName evidence="2">Uncharacterized protein</fullName>
    </submittedName>
</protein>
<comment type="caution">
    <text evidence="2">The sequence shown here is derived from an EMBL/GenBank/DDBJ whole genome shotgun (WGS) entry which is preliminary data.</text>
</comment>
<evidence type="ECO:0000256" key="1">
    <source>
        <dbReference type="ARBA" id="ARBA00023157"/>
    </source>
</evidence>
<dbReference type="EMBL" id="JEME01003278">
    <property type="protein sequence ID" value="KYG01481.1"/>
    <property type="molecule type" value="Genomic_DNA"/>
</dbReference>
<organism evidence="2 3">
    <name type="scientific">Sorangium cellulosum</name>
    <name type="common">Polyangium cellulosum</name>
    <dbReference type="NCBI Taxonomy" id="56"/>
    <lineage>
        <taxon>Bacteria</taxon>
        <taxon>Pseudomonadati</taxon>
        <taxon>Myxococcota</taxon>
        <taxon>Polyangia</taxon>
        <taxon>Polyangiales</taxon>
        <taxon>Polyangiaceae</taxon>
        <taxon>Sorangium</taxon>
    </lineage>
</organism>
<gene>
    <name evidence="2" type="ORF">BE21_06025</name>
</gene>
<dbReference type="GO" id="GO:0016715">
    <property type="term" value="F:oxidoreductase activity, acting on paired donors, with incorporation or reduction of molecular oxygen, reduced ascorbate as one donor, and incorporation of one atom of oxygen"/>
    <property type="evidence" value="ECO:0007669"/>
    <property type="project" value="InterPro"/>
</dbReference>
<dbReference type="InterPro" id="IPR008977">
    <property type="entry name" value="PHM/PNGase_F_dom_sf"/>
</dbReference>
<sequence length="382" mass="41742">MQTTNLRSVPRDIARSSDLLWIPILWIPILPACAGLEPSPPAACAPGEELFRGRCVHPAARYEPEERIDRDNVVAFGAPLTRLRLPEPPRSGFRIIAPPRTLAPGEEALFCLSWPFPALVNETVHAARLYTTAGLHHSNVIAKPVNPSFGPNPYPGCHPGADDPFGALPAVIPDVLFASSTQIVGDETLVFPEGMGFTLDTTREISTSVHLLNTSAEPAVVEIAYDFFTMPISERTEELVPFVMNVNDFLVPPRATRTVGATCSTFGGNIVSLMPHTHRYAEAFDVDVVGEDGGEARVYEGGAFDLEGDIEVYRRAIALEEGDSLRYACRFRNTSDHDLTFGFGDNEMCTLFGYMYPPEKQFAAMSLRDGEPCLSFGIGALR</sequence>
<keyword evidence="1" id="KW-1015">Disulfide bond</keyword>
<reference evidence="2 3" key="1">
    <citation type="submission" date="2014-02" db="EMBL/GenBank/DDBJ databases">
        <title>The small core and large imbalanced accessory genome model reveals a collaborative survival strategy of Sorangium cellulosum strains in nature.</title>
        <authorList>
            <person name="Han K."/>
            <person name="Peng R."/>
            <person name="Blom J."/>
            <person name="Li Y.-Z."/>
        </authorList>
    </citation>
    <scope>NUCLEOTIDE SEQUENCE [LARGE SCALE GENOMIC DNA]</scope>
    <source>
        <strain evidence="2 3">So0007-03</strain>
    </source>
</reference>
<accession>A0A150T9X4</accession>
<dbReference type="Proteomes" id="UP000075502">
    <property type="component" value="Unassembled WGS sequence"/>
</dbReference>
<dbReference type="AlphaFoldDB" id="A0A150T9X4"/>
<dbReference type="SUPFAM" id="SSF49742">
    <property type="entry name" value="PHM/PNGase F"/>
    <property type="match status" value="1"/>
</dbReference>
<dbReference type="InterPro" id="IPR014784">
    <property type="entry name" value="Cu2_ascorb_mOase-like_C"/>
</dbReference>
<evidence type="ECO:0000313" key="3">
    <source>
        <dbReference type="Proteomes" id="UP000075502"/>
    </source>
</evidence>
<proteinExistence type="predicted"/>
<name>A0A150T9X4_SORCE</name>
<evidence type="ECO:0000313" key="2">
    <source>
        <dbReference type="EMBL" id="KYG01481.1"/>
    </source>
</evidence>
<dbReference type="Gene3D" id="2.60.120.230">
    <property type="match status" value="1"/>
</dbReference>